<evidence type="ECO:0000313" key="3">
    <source>
        <dbReference type="Proteomes" id="UP000235672"/>
    </source>
</evidence>
<evidence type="ECO:0000313" key="2">
    <source>
        <dbReference type="EMBL" id="PMD26332.1"/>
    </source>
</evidence>
<name>A0A2J6QJA0_9HELO</name>
<dbReference type="Pfam" id="PF06985">
    <property type="entry name" value="HET"/>
    <property type="match status" value="1"/>
</dbReference>
<dbReference type="EMBL" id="KZ613468">
    <property type="protein sequence ID" value="PMD26332.1"/>
    <property type="molecule type" value="Genomic_DNA"/>
</dbReference>
<dbReference type="PANTHER" id="PTHR33112">
    <property type="entry name" value="DOMAIN PROTEIN, PUTATIVE-RELATED"/>
    <property type="match status" value="1"/>
</dbReference>
<feature type="domain" description="Heterokaryon incompatibility" evidence="1">
    <location>
        <begin position="269"/>
        <end position="416"/>
    </location>
</feature>
<keyword evidence="3" id="KW-1185">Reference proteome</keyword>
<proteinExistence type="predicted"/>
<dbReference type="Proteomes" id="UP000235672">
    <property type="component" value="Unassembled WGS sequence"/>
</dbReference>
<accession>A0A2J6QJA0</accession>
<dbReference type="AlphaFoldDB" id="A0A2J6QJA0"/>
<dbReference type="STRING" id="1745343.A0A2J6QJA0"/>
<protein>
    <submittedName>
        <fullName evidence="2">HET-domain-containing protein</fullName>
    </submittedName>
</protein>
<organism evidence="2 3">
    <name type="scientific">Hyaloscypha hepaticicola</name>
    <dbReference type="NCBI Taxonomy" id="2082293"/>
    <lineage>
        <taxon>Eukaryota</taxon>
        <taxon>Fungi</taxon>
        <taxon>Dikarya</taxon>
        <taxon>Ascomycota</taxon>
        <taxon>Pezizomycotina</taxon>
        <taxon>Leotiomycetes</taxon>
        <taxon>Helotiales</taxon>
        <taxon>Hyaloscyphaceae</taxon>
        <taxon>Hyaloscypha</taxon>
    </lineage>
</organism>
<sequence length="750" mass="84149">MNQTNIHIQYTNYSVAAEVLDLFFFALSTLHAQSKLHTSPLFKSSQYLLSRSQGNTFFFHSVTAEQEMALCSACQAIEIPSLPPFTGFNQITSIGQPHRRFQDLRESALSCPLCSLIFSRFMEWATHQPRGAIAYGPDGNRSLHFMPQDKDTVLLVGLSRSGWNETEKLLYGFQALCGSLRSSYGLFADEGTAAALSNTVVGRLPRPIEQCDRPLEWLRTCLDTHSQCASYEKIVSDVISFPTRVLDVGDTNDSEVLRLVHGAGLVGRYVALSHCWGKNSVIKTTKASLDSFLKCIDPGSLTRTFCDAVMITRRLGVRYLWIDSLCILQDDNEEWEREAANMAQVYSQSLVTLAASAASDGSQGFLRTKPKYSPIEIGYPSRTSGAVHNVSVGYLFNRFQSLTKEPLSTRGWTLQERVLSPRTLHYGSDQLHWECRQTIKSEAGNPPYSPMFNQSEDESYYDGWLNKVSSDLIPVPQDHEETAYSEDENEDGIGYQDGWYKLVEAYTERELSYGDDKLPALSGLARAYAYRHKGTYVAGLWSQDLVFGLLWYAKTNQPLQRPVRYRAPSWSWASVDGPVNFFTINAGRIPEWLVEIEDLVYWTSLAGYLKEGEIKTVKMEVLEDIEIDGTLVGEGDSVQLLFDEISAIGTVTLDSVTPDGQTFCLLVAGSYLQGAVEVEKAVILLLSPTEKENEYRRVGFSGLYKTREFRPGKTLRPNSMTWTHPGENEGDQDSLVGWFDDAKRLMITIV</sequence>
<evidence type="ECO:0000259" key="1">
    <source>
        <dbReference type="Pfam" id="PF06985"/>
    </source>
</evidence>
<dbReference type="OrthoDB" id="5362512at2759"/>
<dbReference type="PANTHER" id="PTHR33112:SF16">
    <property type="entry name" value="HETEROKARYON INCOMPATIBILITY DOMAIN-CONTAINING PROTEIN"/>
    <property type="match status" value="1"/>
</dbReference>
<dbReference type="InterPro" id="IPR010730">
    <property type="entry name" value="HET"/>
</dbReference>
<gene>
    <name evidence="2" type="ORF">NA56DRAFT_342522</name>
</gene>
<reference evidence="2 3" key="1">
    <citation type="submission" date="2016-05" db="EMBL/GenBank/DDBJ databases">
        <title>A degradative enzymes factory behind the ericoid mycorrhizal symbiosis.</title>
        <authorList>
            <consortium name="DOE Joint Genome Institute"/>
            <person name="Martino E."/>
            <person name="Morin E."/>
            <person name="Grelet G."/>
            <person name="Kuo A."/>
            <person name="Kohler A."/>
            <person name="Daghino S."/>
            <person name="Barry K."/>
            <person name="Choi C."/>
            <person name="Cichocki N."/>
            <person name="Clum A."/>
            <person name="Copeland A."/>
            <person name="Hainaut M."/>
            <person name="Haridas S."/>
            <person name="Labutti K."/>
            <person name="Lindquist E."/>
            <person name="Lipzen A."/>
            <person name="Khouja H.-R."/>
            <person name="Murat C."/>
            <person name="Ohm R."/>
            <person name="Olson A."/>
            <person name="Spatafora J."/>
            <person name="Veneault-Fourrey C."/>
            <person name="Henrissat B."/>
            <person name="Grigoriev I."/>
            <person name="Martin F."/>
            <person name="Perotto S."/>
        </authorList>
    </citation>
    <scope>NUCLEOTIDE SEQUENCE [LARGE SCALE GENOMIC DNA]</scope>
    <source>
        <strain evidence="2 3">UAMH 7357</strain>
    </source>
</reference>